<feature type="domain" description="ABC-type glycine betaine transport system substrate-binding" evidence="1">
    <location>
        <begin position="29"/>
        <end position="296"/>
    </location>
</feature>
<dbReference type="Proteomes" id="UP000198802">
    <property type="component" value="Unassembled WGS sequence"/>
</dbReference>
<name>A0A0S4QTE2_9ACTN</name>
<dbReference type="Gene3D" id="3.40.190.10">
    <property type="entry name" value="Periplasmic binding protein-like II"/>
    <property type="match status" value="1"/>
</dbReference>
<evidence type="ECO:0000313" key="2">
    <source>
        <dbReference type="EMBL" id="CUU57706.1"/>
    </source>
</evidence>
<sequence>MAATLLAVTLAAVAACGGGGEPEGGDLGSLTVADAGFTESTILADMYGELLDQAGYQVERTSLSTTEDGQSALESGEIDAMPQYVATYANLLSSQGNGGDLQPGTASDLDAALARLRTLAAARGLSVLEPADAVDQNAFAVSRSFAEEHNLKTLSDLGASGLAVELAAGAECVNRPFCAPGLEKVYGIEISGILETGVATRQTKAAVRDDEAQLGLVLTTDATVTDYGLVVLTDDKKLQNADNLVPIVNSASLTPRITSALNALAPVLTTADLAELNKKVDAEQQKTEDVARDYLADKGLLEG</sequence>
<reference evidence="3" key="1">
    <citation type="submission" date="2015-11" db="EMBL/GenBank/DDBJ databases">
        <authorList>
            <person name="Varghese N."/>
        </authorList>
    </citation>
    <scope>NUCLEOTIDE SEQUENCE [LARGE SCALE GENOMIC DNA]</scope>
    <source>
        <strain evidence="3">DSM 45899</strain>
    </source>
</reference>
<dbReference type="Pfam" id="PF04069">
    <property type="entry name" value="OpuAC"/>
    <property type="match status" value="1"/>
</dbReference>
<dbReference type="EMBL" id="FAOZ01000014">
    <property type="protein sequence ID" value="CUU57706.1"/>
    <property type="molecule type" value="Genomic_DNA"/>
</dbReference>
<evidence type="ECO:0000259" key="1">
    <source>
        <dbReference type="Pfam" id="PF04069"/>
    </source>
</evidence>
<dbReference type="SUPFAM" id="SSF53850">
    <property type="entry name" value="Periplasmic binding protein-like II"/>
    <property type="match status" value="1"/>
</dbReference>
<dbReference type="Gene3D" id="3.40.190.120">
    <property type="entry name" value="Osmoprotection protein (prox), domain 2"/>
    <property type="match status" value="1"/>
</dbReference>
<proteinExistence type="predicted"/>
<dbReference type="GO" id="GO:0022857">
    <property type="term" value="F:transmembrane transporter activity"/>
    <property type="evidence" value="ECO:0007669"/>
    <property type="project" value="InterPro"/>
</dbReference>
<evidence type="ECO:0000313" key="3">
    <source>
        <dbReference type="Proteomes" id="UP000198802"/>
    </source>
</evidence>
<protein>
    <submittedName>
        <fullName evidence="2">Osmoprotectant transport system substrate-binding protein</fullName>
    </submittedName>
</protein>
<dbReference type="InterPro" id="IPR007210">
    <property type="entry name" value="ABC_Gly_betaine_transp_sub-bd"/>
</dbReference>
<accession>A0A0S4QTE2</accession>
<dbReference type="CDD" id="cd13606">
    <property type="entry name" value="PBP2_ProX_like"/>
    <property type="match status" value="1"/>
</dbReference>
<organism evidence="2 3">
    <name type="scientific">Parafrankia irregularis</name>
    <dbReference type="NCBI Taxonomy" id="795642"/>
    <lineage>
        <taxon>Bacteria</taxon>
        <taxon>Bacillati</taxon>
        <taxon>Actinomycetota</taxon>
        <taxon>Actinomycetes</taxon>
        <taxon>Frankiales</taxon>
        <taxon>Frankiaceae</taxon>
        <taxon>Parafrankia</taxon>
    </lineage>
</organism>
<keyword evidence="3" id="KW-1185">Reference proteome</keyword>
<dbReference type="GO" id="GO:0043190">
    <property type="term" value="C:ATP-binding cassette (ABC) transporter complex"/>
    <property type="evidence" value="ECO:0007669"/>
    <property type="project" value="InterPro"/>
</dbReference>
<gene>
    <name evidence="2" type="ORF">Ga0074812_11453</name>
</gene>
<dbReference type="AlphaFoldDB" id="A0A0S4QTE2"/>